<evidence type="ECO:0000256" key="1">
    <source>
        <dbReference type="SAM" id="Phobius"/>
    </source>
</evidence>
<reference evidence="2 3" key="1">
    <citation type="submission" date="2024-01" db="EMBL/GenBank/DDBJ databases">
        <title>The genome sequence of Erythrobacteraceae sp. strain 1XM1-14.</title>
        <authorList>
            <person name="Liu Y."/>
        </authorList>
    </citation>
    <scope>NUCLEOTIDE SEQUENCE [LARGE SCALE GENOMIC DNA]</scope>
    <source>
        <strain evidence="2 3">1XM1-14</strain>
    </source>
</reference>
<feature type="transmembrane region" description="Helical" evidence="1">
    <location>
        <begin position="6"/>
        <end position="27"/>
    </location>
</feature>
<keyword evidence="1" id="KW-0472">Membrane</keyword>
<accession>A0ABU7GDB3</accession>
<gene>
    <name evidence="2" type="ORF">VRS74_04205</name>
</gene>
<evidence type="ECO:0000313" key="3">
    <source>
        <dbReference type="Proteomes" id="UP001343492"/>
    </source>
</evidence>
<evidence type="ECO:0000313" key="2">
    <source>
        <dbReference type="EMBL" id="MEE1876885.1"/>
    </source>
</evidence>
<dbReference type="EMBL" id="JAZDQV010000003">
    <property type="protein sequence ID" value="MEE1876885.1"/>
    <property type="molecule type" value="Genomic_DNA"/>
</dbReference>
<proteinExistence type="predicted"/>
<protein>
    <recommendedName>
        <fullName evidence="4">DNA recombination protein RmuC</fullName>
    </recommendedName>
</protein>
<dbReference type="Proteomes" id="UP001343492">
    <property type="component" value="Unassembled WGS sequence"/>
</dbReference>
<sequence length="77" mass="8288">MFEPTLIIAAASLVGLCVVAFALLKAWQGWLALKQRELDANPREIEAGVGNSAARIEIADLKERIKKLEAIASGVDL</sequence>
<keyword evidence="1" id="KW-0812">Transmembrane</keyword>
<keyword evidence="1" id="KW-1133">Transmembrane helix</keyword>
<comment type="caution">
    <text evidence="2">The sequence shown here is derived from an EMBL/GenBank/DDBJ whole genome shotgun (WGS) entry which is preliminary data.</text>
</comment>
<organism evidence="2 3">
    <name type="scientific">Altererythrobacter litoralis</name>
    <dbReference type="NCBI Taxonomy" id="3113904"/>
    <lineage>
        <taxon>Bacteria</taxon>
        <taxon>Pseudomonadati</taxon>
        <taxon>Pseudomonadota</taxon>
        <taxon>Alphaproteobacteria</taxon>
        <taxon>Sphingomonadales</taxon>
        <taxon>Erythrobacteraceae</taxon>
        <taxon>Altererythrobacter</taxon>
    </lineage>
</organism>
<dbReference type="RefSeq" id="WP_354143988.1">
    <property type="nucleotide sequence ID" value="NZ_JAZDQV010000003.1"/>
</dbReference>
<evidence type="ECO:0008006" key="4">
    <source>
        <dbReference type="Google" id="ProtNLM"/>
    </source>
</evidence>
<name>A0ABU7GDB3_9SPHN</name>
<keyword evidence="3" id="KW-1185">Reference proteome</keyword>